<evidence type="ECO:0000256" key="7">
    <source>
        <dbReference type="SAM" id="Phobius"/>
    </source>
</evidence>
<feature type="transmembrane region" description="Helical" evidence="7">
    <location>
        <begin position="310"/>
        <end position="327"/>
    </location>
</feature>
<feature type="transmembrane region" description="Helical" evidence="7">
    <location>
        <begin position="262"/>
        <end position="289"/>
    </location>
</feature>
<evidence type="ECO:0000256" key="5">
    <source>
        <dbReference type="ARBA" id="ARBA00022989"/>
    </source>
</evidence>
<evidence type="ECO:0000256" key="3">
    <source>
        <dbReference type="ARBA" id="ARBA00022475"/>
    </source>
</evidence>
<organism evidence="8">
    <name type="scientific">Telmatobacter sp. DSM 110680</name>
    <dbReference type="NCBI Taxonomy" id="3036704"/>
    <lineage>
        <taxon>Bacteria</taxon>
        <taxon>Pseudomonadati</taxon>
        <taxon>Acidobacteriota</taxon>
        <taxon>Terriglobia</taxon>
        <taxon>Terriglobales</taxon>
        <taxon>Acidobacteriaceae</taxon>
        <taxon>Telmatobacter</taxon>
    </lineage>
</organism>
<evidence type="ECO:0000256" key="6">
    <source>
        <dbReference type="ARBA" id="ARBA00023136"/>
    </source>
</evidence>
<keyword evidence="4 7" id="KW-0812">Transmembrane</keyword>
<keyword evidence="5 7" id="KW-1133">Transmembrane helix</keyword>
<feature type="transmembrane region" description="Helical" evidence="7">
    <location>
        <begin position="339"/>
        <end position="358"/>
    </location>
</feature>
<dbReference type="GO" id="GO:0022857">
    <property type="term" value="F:transmembrane transporter activity"/>
    <property type="evidence" value="ECO:0007669"/>
    <property type="project" value="InterPro"/>
</dbReference>
<keyword evidence="3" id="KW-1003">Cell membrane</keyword>
<feature type="transmembrane region" description="Helical" evidence="7">
    <location>
        <begin position="115"/>
        <end position="133"/>
    </location>
</feature>
<feature type="transmembrane region" description="Helical" evidence="7">
    <location>
        <begin position="83"/>
        <end position="103"/>
    </location>
</feature>
<dbReference type="AlphaFoldDB" id="A0AAU7DLF5"/>
<evidence type="ECO:0000256" key="4">
    <source>
        <dbReference type="ARBA" id="ARBA00022692"/>
    </source>
</evidence>
<evidence type="ECO:0000256" key="1">
    <source>
        <dbReference type="ARBA" id="ARBA00004651"/>
    </source>
</evidence>
<dbReference type="PANTHER" id="PTHR45826:SF2">
    <property type="entry name" value="AMINO ACID TRANSPORTER"/>
    <property type="match status" value="1"/>
</dbReference>
<reference evidence="8" key="1">
    <citation type="submission" date="2023-03" db="EMBL/GenBank/DDBJ databases">
        <title>Edaphobacter sp.</title>
        <authorList>
            <person name="Huber K.J."/>
            <person name="Papendorf J."/>
            <person name="Pilke C."/>
            <person name="Bunk B."/>
            <person name="Sproeer C."/>
            <person name="Pester M."/>
        </authorList>
    </citation>
    <scope>NUCLEOTIDE SEQUENCE</scope>
    <source>
        <strain evidence="8">DSM 110680</strain>
    </source>
</reference>
<feature type="transmembrane region" description="Helical" evidence="7">
    <location>
        <begin position="218"/>
        <end position="242"/>
    </location>
</feature>
<dbReference type="Gene3D" id="1.20.1740.10">
    <property type="entry name" value="Amino acid/polyamine transporter I"/>
    <property type="match status" value="1"/>
</dbReference>
<dbReference type="GO" id="GO:0005886">
    <property type="term" value="C:plasma membrane"/>
    <property type="evidence" value="ECO:0007669"/>
    <property type="project" value="UniProtKB-SubCell"/>
</dbReference>
<name>A0AAU7DLF5_9BACT</name>
<evidence type="ECO:0000313" key="8">
    <source>
        <dbReference type="EMBL" id="XBH18132.1"/>
    </source>
</evidence>
<protein>
    <submittedName>
        <fullName evidence="8">APC family permease</fullName>
    </submittedName>
</protein>
<feature type="transmembrane region" description="Helical" evidence="7">
    <location>
        <begin position="30"/>
        <end position="52"/>
    </location>
</feature>
<gene>
    <name evidence="8" type="ORF">P8935_02100</name>
</gene>
<sequence length="441" mass="47041">MRLLPLVAATYFMVSGGPYGIEDILGGAGFARAIVILLLLPILWSLPTALMIGELASALPAEGGFYVWVRRALGSFWGFQEGWLSLSASVFDMAIYPAIFVLYLGKFNPGLTSGWHGYAWSLAVVVFCCSWNLRGAPAVGEGSIGLFALLLAPFAVFLALGLWRGFTLHPTVHWGHSGSQAALSTAVLVAMWNYMGWDNASTVAQEVENPQRNYPRAMIFAAILAAVTYILPLLAMALAGLSVDSFSTGDWMSAARAIGGPLLGLAVVAGGAICGIGMFNALMMSYTRLPMAMAEDGMLPRFVAKRNSRNVPWVSVLLCGLAWALALNLKFERLISIDLILYGSSLLLEFVALVVLRVREPELARPFKAGNLAFAFSLGIGPAALIGYALYASRAEEISVGHSTVSSLVLAVTVGLLGPIAYWLAASRLVRRRLAAASATD</sequence>
<feature type="transmembrane region" description="Helical" evidence="7">
    <location>
        <begin position="403"/>
        <end position="425"/>
    </location>
</feature>
<evidence type="ECO:0000256" key="2">
    <source>
        <dbReference type="ARBA" id="ARBA00022448"/>
    </source>
</evidence>
<dbReference type="InterPro" id="IPR002293">
    <property type="entry name" value="AA/rel_permease1"/>
</dbReference>
<comment type="subcellular location">
    <subcellularLocation>
        <location evidence="1">Cell membrane</location>
        <topology evidence="1">Multi-pass membrane protein</topology>
    </subcellularLocation>
</comment>
<keyword evidence="6 7" id="KW-0472">Membrane</keyword>
<feature type="transmembrane region" description="Helical" evidence="7">
    <location>
        <begin position="145"/>
        <end position="166"/>
    </location>
</feature>
<accession>A0AAU7DLF5</accession>
<dbReference type="PIRSF" id="PIRSF006060">
    <property type="entry name" value="AA_transporter"/>
    <property type="match status" value="1"/>
</dbReference>
<feature type="transmembrane region" description="Helical" evidence="7">
    <location>
        <begin position="370"/>
        <end position="391"/>
    </location>
</feature>
<dbReference type="EMBL" id="CP121196">
    <property type="protein sequence ID" value="XBH18132.1"/>
    <property type="molecule type" value="Genomic_DNA"/>
</dbReference>
<keyword evidence="2" id="KW-0813">Transport</keyword>
<dbReference type="InterPro" id="IPR044566">
    <property type="entry name" value="RMV1-like"/>
</dbReference>
<dbReference type="PANTHER" id="PTHR45826">
    <property type="entry name" value="POLYAMINE TRANSPORTER PUT1"/>
    <property type="match status" value="1"/>
</dbReference>
<dbReference type="Pfam" id="PF13520">
    <property type="entry name" value="AA_permease_2"/>
    <property type="match status" value="1"/>
</dbReference>
<proteinExistence type="predicted"/>
<dbReference type="RefSeq" id="WP_348263355.1">
    <property type="nucleotide sequence ID" value="NZ_CP121196.1"/>
</dbReference>